<proteinExistence type="predicted"/>
<accession>A0ABP4ITE7</accession>
<dbReference type="Proteomes" id="UP001501414">
    <property type="component" value="Unassembled WGS sequence"/>
</dbReference>
<dbReference type="InterPro" id="IPR055201">
    <property type="entry name" value="IHF-like_H2TH"/>
</dbReference>
<sequence length="140" mass="14905">MEGVPAGREGVSASLYRDPRYQSAPERGAWNREEASAMALPTLTPEQRAEALKKAAAARTARKELRDKIASGEETIPAVLGRAKTDQIVGKTKVADLLKSVPGWGPAKVSKVMEEAGIDASRRAAGLGERQRAALIEKVG</sequence>
<evidence type="ECO:0000313" key="4">
    <source>
        <dbReference type="Proteomes" id="UP001501414"/>
    </source>
</evidence>
<feature type="region of interest" description="Disordered" evidence="1">
    <location>
        <begin position="1"/>
        <end position="32"/>
    </location>
</feature>
<dbReference type="EMBL" id="BAAAJK010000039">
    <property type="protein sequence ID" value="GAA1398407.1"/>
    <property type="molecule type" value="Genomic_DNA"/>
</dbReference>
<organism evidence="3 4">
    <name type="scientific">Pseudonocardia kongjuensis</name>
    <dbReference type="NCBI Taxonomy" id="102227"/>
    <lineage>
        <taxon>Bacteria</taxon>
        <taxon>Bacillati</taxon>
        <taxon>Actinomycetota</taxon>
        <taxon>Actinomycetes</taxon>
        <taxon>Pseudonocardiales</taxon>
        <taxon>Pseudonocardiaceae</taxon>
        <taxon>Pseudonocardia</taxon>
    </lineage>
</organism>
<keyword evidence="4" id="KW-1185">Reference proteome</keyword>
<reference evidence="4" key="1">
    <citation type="journal article" date="2019" name="Int. J. Syst. Evol. Microbiol.">
        <title>The Global Catalogue of Microorganisms (GCM) 10K type strain sequencing project: providing services to taxonomists for standard genome sequencing and annotation.</title>
        <authorList>
            <consortium name="The Broad Institute Genomics Platform"/>
            <consortium name="The Broad Institute Genome Sequencing Center for Infectious Disease"/>
            <person name="Wu L."/>
            <person name="Ma J."/>
        </authorList>
    </citation>
    <scope>NUCLEOTIDE SEQUENCE [LARGE SCALE GENOMIC DNA]</scope>
    <source>
        <strain evidence="4">JCM 11896</strain>
    </source>
</reference>
<evidence type="ECO:0000256" key="1">
    <source>
        <dbReference type="SAM" id="MobiDB-lite"/>
    </source>
</evidence>
<dbReference type="InterPro" id="IPR047806">
    <property type="entry name" value="IHF_actinobact"/>
</dbReference>
<comment type="caution">
    <text evidence="3">The sequence shown here is derived from an EMBL/GenBank/DDBJ whole genome shotgun (WGS) entry which is preliminary data.</text>
</comment>
<name>A0ABP4ITE7_9PSEU</name>
<gene>
    <name evidence="3" type="ORF">GCM10009613_52490</name>
</gene>
<evidence type="ECO:0000259" key="2">
    <source>
        <dbReference type="Pfam" id="PF22525"/>
    </source>
</evidence>
<dbReference type="NCBIfam" id="NF041260">
    <property type="entry name" value="actino_IHF"/>
    <property type="match status" value="1"/>
</dbReference>
<feature type="domain" description="Integration host factor-like helix-two turn-helix" evidence="2">
    <location>
        <begin position="72"/>
        <end position="138"/>
    </location>
</feature>
<evidence type="ECO:0000313" key="3">
    <source>
        <dbReference type="EMBL" id="GAA1398407.1"/>
    </source>
</evidence>
<dbReference type="Gene3D" id="1.10.8.50">
    <property type="match status" value="1"/>
</dbReference>
<dbReference type="Pfam" id="PF22525">
    <property type="entry name" value="H2TH_5"/>
    <property type="match status" value="1"/>
</dbReference>
<protein>
    <recommendedName>
        <fullName evidence="2">Integration host factor-like helix-two turn-helix domain-containing protein</fullName>
    </recommendedName>
</protein>